<dbReference type="PANTHER" id="PTHR45901">
    <property type="entry name" value="PROTEIN CBG12474"/>
    <property type="match status" value="1"/>
</dbReference>
<feature type="domain" description="PLAT" evidence="3">
    <location>
        <begin position="447"/>
        <end position="563"/>
    </location>
</feature>
<name>A0A2C9JXH9_BIOGL</name>
<protein>
    <recommendedName>
        <fullName evidence="3">PLAT domain-containing protein</fullName>
    </recommendedName>
</protein>
<feature type="domain" description="PLAT" evidence="3">
    <location>
        <begin position="171"/>
        <end position="290"/>
    </location>
</feature>
<dbReference type="Gene3D" id="2.40.180.10">
    <property type="entry name" value="Catalase core domain"/>
    <property type="match status" value="3"/>
</dbReference>
<dbReference type="PROSITE" id="PS50095">
    <property type="entry name" value="PLAT"/>
    <property type="match status" value="3"/>
</dbReference>
<reference evidence="4" key="1">
    <citation type="submission" date="2020-05" db="UniProtKB">
        <authorList>
            <consortium name="EnsemblMetazoa"/>
        </authorList>
    </citation>
    <scope>IDENTIFICATION</scope>
    <source>
        <strain evidence="4">BB02</strain>
    </source>
</reference>
<evidence type="ECO:0000259" key="3">
    <source>
        <dbReference type="PROSITE" id="PS50095"/>
    </source>
</evidence>
<feature type="compositionally biased region" description="Basic residues" evidence="2">
    <location>
        <begin position="554"/>
        <end position="571"/>
    </location>
</feature>
<dbReference type="Proteomes" id="UP000076420">
    <property type="component" value="Unassembled WGS sequence"/>
</dbReference>
<dbReference type="OrthoDB" id="5322100at2759"/>
<feature type="compositionally biased region" description="Acidic residues" evidence="2">
    <location>
        <begin position="578"/>
        <end position="589"/>
    </location>
</feature>
<gene>
    <name evidence="4" type="primary">106071982</name>
</gene>
<proteinExistence type="predicted"/>
<organism evidence="4 5">
    <name type="scientific">Biomphalaria glabrata</name>
    <name type="common">Bloodfluke planorb</name>
    <name type="synonym">Freshwater snail</name>
    <dbReference type="NCBI Taxonomy" id="6526"/>
    <lineage>
        <taxon>Eukaryota</taxon>
        <taxon>Metazoa</taxon>
        <taxon>Spiralia</taxon>
        <taxon>Lophotrochozoa</taxon>
        <taxon>Mollusca</taxon>
        <taxon>Gastropoda</taxon>
        <taxon>Heterobranchia</taxon>
        <taxon>Euthyneura</taxon>
        <taxon>Panpulmonata</taxon>
        <taxon>Hygrophila</taxon>
        <taxon>Lymnaeoidea</taxon>
        <taxon>Planorbidae</taxon>
        <taxon>Biomphalaria</taxon>
    </lineage>
</organism>
<evidence type="ECO:0000313" key="4">
    <source>
        <dbReference type="EnsemblMetazoa" id="BGLB009625-PC"/>
    </source>
</evidence>
<evidence type="ECO:0000256" key="1">
    <source>
        <dbReference type="PROSITE-ProRule" id="PRU00152"/>
    </source>
</evidence>
<dbReference type="SMART" id="SM00308">
    <property type="entry name" value="LH2"/>
    <property type="match status" value="2"/>
</dbReference>
<dbReference type="Pfam" id="PF01477">
    <property type="entry name" value="PLAT"/>
    <property type="match status" value="3"/>
</dbReference>
<dbReference type="AlphaFoldDB" id="A0A2C9JXH9"/>
<dbReference type="STRING" id="6526.A0A2C9JXH9"/>
<comment type="caution">
    <text evidence="1">Lacks conserved residue(s) required for the propagation of feature annotation.</text>
</comment>
<dbReference type="PANTHER" id="PTHR45901:SF3">
    <property type="entry name" value="LIPOXYGENASE HOMOLOGY DOMAIN-CONTAINING PROTEIN 1"/>
    <property type="match status" value="1"/>
</dbReference>
<feature type="domain" description="PLAT" evidence="3">
    <location>
        <begin position="299"/>
        <end position="422"/>
    </location>
</feature>
<dbReference type="VEuPathDB" id="VectorBase:BGLB009625"/>
<dbReference type="InterPro" id="IPR001024">
    <property type="entry name" value="PLAT/LH2_dom"/>
</dbReference>
<sequence length="649" mass="74317">MEQSSIWAVHPKRIINSGTNFNDEMLLSADVKYTWAGPINSKLYSESLNNLSKVTEANLARLERVRSAPQTVYYKTPEQIFMQSSWADYSHMFAPKSSIGRSNDGDSSSVSSVSGASNFCYLCSTLEEHRSHMKVPKKLKVNQQPRIKYIAPPPKVRTKMIEEEPVEKLDNVYRIVVWTGDQPGSTTDANVFVTIKGDKNILYKKRLCRGSVNNKFCFCQGSKEIFYLKSPTLGNLEFLTIEHDGEEERHSWYCEKIEVTCMKTHNKWIFICQNWLSRHKGDFLTSRDLVAGHLKNQIEEYEVVVNTGKKKFAGTDARVFVTFIGTDGRSPKIELTAARAGVKKDVTLFERNSEDRFKVKFRNVGEIKKLRIEHDNSGMAPGWFLNRVLVQNIRDPKDIYYFILNGWISKDVGEGLLYREINAKRILAPEVKKAAKKPIIIQKGKEILYEVQVRTGNVKFAGTDANVYIMIEGTKGRTKKLILDDAKNNFEKGMTDKFKVKAFDTGSIKSIYIGHDNSGPGAGWFCEDVTVRKFLTEEEQNDFLRKLKLKTRPKDKHKKTLSQKLRARSSSRQRDDQSDTDSLSESDEDSVSVGSYKDVFNVDGKPVKTPLYEEYYFVCKNWIALDEKDGLLERELHPKSKSIHFQDLK</sequence>
<dbReference type="InterPro" id="IPR036392">
    <property type="entry name" value="PLAT/LH2_dom_sf"/>
</dbReference>
<dbReference type="VEuPathDB" id="VectorBase:BGLAX_041245"/>
<dbReference type="SUPFAM" id="SSF49723">
    <property type="entry name" value="Lipase/lipooxygenase domain (PLAT/LH2 domain)"/>
    <property type="match status" value="3"/>
</dbReference>
<accession>A0A2C9JXH9</accession>
<dbReference type="KEGG" id="bgt:106071982"/>
<evidence type="ECO:0000256" key="2">
    <source>
        <dbReference type="SAM" id="MobiDB-lite"/>
    </source>
</evidence>
<dbReference type="InterPro" id="IPR052970">
    <property type="entry name" value="Inner_ear_hair_cell_LOXHD"/>
</dbReference>
<dbReference type="EnsemblMetazoa" id="BGLB009625-RC">
    <property type="protein sequence ID" value="BGLB009625-PC"/>
    <property type="gene ID" value="BGLB009625"/>
</dbReference>
<feature type="region of interest" description="Disordered" evidence="2">
    <location>
        <begin position="554"/>
        <end position="589"/>
    </location>
</feature>
<evidence type="ECO:0000313" key="5">
    <source>
        <dbReference type="Proteomes" id="UP000076420"/>
    </source>
</evidence>